<dbReference type="Proteomes" id="UP000250462">
    <property type="component" value="Unassembled WGS sequence"/>
</dbReference>
<comment type="caution">
    <text evidence="3">The sequence shown here is derived from an EMBL/GenBank/DDBJ whole genome shotgun (WGS) entry which is preliminary data.</text>
</comment>
<dbReference type="InterPro" id="IPR006311">
    <property type="entry name" value="TAT_signal"/>
</dbReference>
<dbReference type="PANTHER" id="PTHR40274">
    <property type="entry name" value="VIRGINIAMYCIN B LYASE"/>
    <property type="match status" value="1"/>
</dbReference>
<feature type="signal peptide" evidence="2">
    <location>
        <begin position="1"/>
        <end position="27"/>
    </location>
</feature>
<dbReference type="InterPro" id="IPR018391">
    <property type="entry name" value="PQQ_b-propeller_rpt"/>
</dbReference>
<dbReference type="SUPFAM" id="SSF50998">
    <property type="entry name" value="Quinoprotein alcohol dehydrogenase-like"/>
    <property type="match status" value="1"/>
</dbReference>
<feature type="region of interest" description="Disordered" evidence="1">
    <location>
        <begin position="450"/>
        <end position="471"/>
    </location>
</feature>
<name>A0A329QAP0_9ACTN</name>
<dbReference type="OrthoDB" id="57332at2"/>
<dbReference type="InterPro" id="IPR015943">
    <property type="entry name" value="WD40/YVTN_repeat-like_dom_sf"/>
</dbReference>
<dbReference type="InterPro" id="IPR011047">
    <property type="entry name" value="Quinoprotein_ADH-like_sf"/>
</dbReference>
<gene>
    <name evidence="3" type="ORF">DPM12_21390</name>
</gene>
<reference evidence="3 4" key="1">
    <citation type="submission" date="2018-06" db="EMBL/GenBank/DDBJ databases">
        <title>Phytoactinopolyspora halophila sp. nov., a novel halophilic actinomycete isolated from a saline soil in China.</title>
        <authorList>
            <person name="Tang S.-K."/>
        </authorList>
    </citation>
    <scope>NUCLEOTIDE SEQUENCE [LARGE SCALE GENOMIC DNA]</scope>
    <source>
        <strain evidence="3 4">YIM 96934</strain>
    </source>
</reference>
<evidence type="ECO:0000313" key="3">
    <source>
        <dbReference type="EMBL" id="RAW09406.1"/>
    </source>
</evidence>
<organism evidence="3 4">
    <name type="scientific">Phytoactinopolyspora halophila</name>
    <dbReference type="NCBI Taxonomy" id="1981511"/>
    <lineage>
        <taxon>Bacteria</taxon>
        <taxon>Bacillati</taxon>
        <taxon>Actinomycetota</taxon>
        <taxon>Actinomycetes</taxon>
        <taxon>Jiangellales</taxon>
        <taxon>Jiangellaceae</taxon>
        <taxon>Phytoactinopolyspora</taxon>
    </lineage>
</organism>
<dbReference type="NCBIfam" id="NF047446">
    <property type="entry name" value="barrel_OmpL47"/>
    <property type="match status" value="1"/>
</dbReference>
<dbReference type="InterPro" id="IPR058094">
    <property type="entry name" value="Ig-like_OmpL47-like"/>
</dbReference>
<dbReference type="SMART" id="SM00564">
    <property type="entry name" value="PQQ"/>
    <property type="match status" value="2"/>
</dbReference>
<dbReference type="PROSITE" id="PS51318">
    <property type="entry name" value="TAT"/>
    <property type="match status" value="1"/>
</dbReference>
<protein>
    <submittedName>
        <fullName evidence="3">Uncharacterized protein</fullName>
    </submittedName>
</protein>
<dbReference type="EMBL" id="QMIG01000044">
    <property type="protein sequence ID" value="RAW09406.1"/>
    <property type="molecule type" value="Genomic_DNA"/>
</dbReference>
<keyword evidence="4" id="KW-1185">Reference proteome</keyword>
<dbReference type="AlphaFoldDB" id="A0A329QAP0"/>
<proteinExistence type="predicted"/>
<sequence>MWIETKGLSRRSLLAAAASSLLVPAAASTGVAASPARSGTAGSAGPLLTRSEGGEPVSLGSPLTDVNMVGAQVFTRNDGVPMLCGVTSGSPASVSGVDARTGELLFSEPLPGASGSYGAIVGPDGLVYLGSQSNGLLFRVDPSDGTVEELGRPLAGETYVWELVVGDDGQLFGVTYPGARLFRYNPETGDVHDYGSVVSDTKYARAVEATGGSVYVGTSRGVHLLRVDPGTGDIRELGLPDGVEAGDVGTSVWEVNASGGLLYVRLGDDIKYSPLYAFDPSTEEWIASLDNVAGLHMAEPGPDGRVYVMHDNELTGWDPHTGETTSTGLLYPGRVWNYRGVGWVELDDPDWPGQTLTGWFWRGEMWRYNPQTGQHSMTDGATVPGEPRDVLSLVTTHDGAVLAGGFLAGFARVDPDDATTDFNRFSQTESLLDDGESVWVGAYPDARGYQYDPDEPWNSSEYSPGPPGTPENPVKIWDLKGHDDPQDRVFAIARAGQYIVAGTGPAGPTFGGALVVHDTEADDYRVTAAELGDRAVCDLAVDGGVVYAGTWIHGGSGAPEPPETEGNLFAYDPGSDQILWSATPVPGAASYAGVHIDRDGLLWTIADTTLAEIDPETGEAIRTVELGDRPAGGRTFPNTVAILREAPDAPALYVKSAGRLWRVWTRTGAVEDLGLSGYRLFTVLPDGSLVLADAEELFRWDPPAYDESGPTISVTSKRHGGEWIERIVIEAEDTGGSGLWEVRYRLRGGDWTEYTGPIAVSRPGRHHIEVTAVDGAGNETTDTQRVLVRPNR</sequence>
<dbReference type="Gene3D" id="2.130.10.10">
    <property type="entry name" value="YVTN repeat-like/Quinoprotein amine dehydrogenase"/>
    <property type="match status" value="1"/>
</dbReference>
<evidence type="ECO:0000256" key="1">
    <source>
        <dbReference type="SAM" id="MobiDB-lite"/>
    </source>
</evidence>
<keyword evidence="2" id="KW-0732">Signal</keyword>
<dbReference type="InterPro" id="IPR051344">
    <property type="entry name" value="Vgb"/>
</dbReference>
<feature type="chain" id="PRO_5016309736" evidence="2">
    <location>
        <begin position="28"/>
        <end position="792"/>
    </location>
</feature>
<evidence type="ECO:0000313" key="4">
    <source>
        <dbReference type="Proteomes" id="UP000250462"/>
    </source>
</evidence>
<accession>A0A329QAP0</accession>
<dbReference type="InterPro" id="IPR011044">
    <property type="entry name" value="Quino_amine_DH_bsu"/>
</dbReference>
<feature type="region of interest" description="Disordered" evidence="1">
    <location>
        <begin position="33"/>
        <end position="61"/>
    </location>
</feature>
<dbReference type="RefSeq" id="WP_112260384.1">
    <property type="nucleotide sequence ID" value="NZ_QMIG01000044.1"/>
</dbReference>
<dbReference type="PANTHER" id="PTHR40274:SF3">
    <property type="entry name" value="VIRGINIAMYCIN B LYASE"/>
    <property type="match status" value="1"/>
</dbReference>
<dbReference type="SUPFAM" id="SSF50969">
    <property type="entry name" value="YVTN repeat-like/Quinoprotein amine dehydrogenase"/>
    <property type="match status" value="1"/>
</dbReference>
<evidence type="ECO:0000256" key="2">
    <source>
        <dbReference type="SAM" id="SignalP"/>
    </source>
</evidence>